<evidence type="ECO:0000313" key="2">
    <source>
        <dbReference type="EnsemblPlants" id="PAC:32981284.CDS.1"/>
    </source>
</evidence>
<proteinExistence type="predicted"/>
<evidence type="ECO:0000313" key="3">
    <source>
        <dbReference type="Proteomes" id="UP000006727"/>
    </source>
</evidence>
<dbReference type="EMBL" id="ABEU02000018">
    <property type="protein sequence ID" value="PNR34930.1"/>
    <property type="molecule type" value="Genomic_DNA"/>
</dbReference>
<name>A0A2K1J083_PHYPA</name>
<reference evidence="1 3" key="1">
    <citation type="journal article" date="2008" name="Science">
        <title>The Physcomitrella genome reveals evolutionary insights into the conquest of land by plants.</title>
        <authorList>
            <person name="Rensing S."/>
            <person name="Lang D."/>
            <person name="Zimmer A."/>
            <person name="Terry A."/>
            <person name="Salamov A."/>
            <person name="Shapiro H."/>
            <person name="Nishiyama T."/>
            <person name="Perroud P.-F."/>
            <person name="Lindquist E."/>
            <person name="Kamisugi Y."/>
            <person name="Tanahashi T."/>
            <person name="Sakakibara K."/>
            <person name="Fujita T."/>
            <person name="Oishi K."/>
            <person name="Shin-I T."/>
            <person name="Kuroki Y."/>
            <person name="Toyoda A."/>
            <person name="Suzuki Y."/>
            <person name="Hashimoto A."/>
            <person name="Yamaguchi K."/>
            <person name="Sugano A."/>
            <person name="Kohara Y."/>
            <person name="Fujiyama A."/>
            <person name="Anterola A."/>
            <person name="Aoki S."/>
            <person name="Ashton N."/>
            <person name="Barbazuk W.B."/>
            <person name="Barker E."/>
            <person name="Bennetzen J."/>
            <person name="Bezanilla M."/>
            <person name="Blankenship R."/>
            <person name="Cho S.H."/>
            <person name="Dutcher S."/>
            <person name="Estelle M."/>
            <person name="Fawcett J.A."/>
            <person name="Gundlach H."/>
            <person name="Hanada K."/>
            <person name="Heyl A."/>
            <person name="Hicks K.A."/>
            <person name="Hugh J."/>
            <person name="Lohr M."/>
            <person name="Mayer K."/>
            <person name="Melkozernov A."/>
            <person name="Murata T."/>
            <person name="Nelson D."/>
            <person name="Pils B."/>
            <person name="Prigge M."/>
            <person name="Reiss B."/>
            <person name="Renner T."/>
            <person name="Rombauts S."/>
            <person name="Rushton P."/>
            <person name="Sanderfoot A."/>
            <person name="Schween G."/>
            <person name="Shiu S.-H."/>
            <person name="Stueber K."/>
            <person name="Theodoulou F.L."/>
            <person name="Tu H."/>
            <person name="Van de Peer Y."/>
            <person name="Verrier P.J."/>
            <person name="Waters E."/>
            <person name="Wood A."/>
            <person name="Yang L."/>
            <person name="Cove D."/>
            <person name="Cuming A."/>
            <person name="Hasebe M."/>
            <person name="Lucas S."/>
            <person name="Mishler D.B."/>
            <person name="Reski R."/>
            <person name="Grigoriev I."/>
            <person name="Quatrano R.S."/>
            <person name="Boore J.L."/>
        </authorList>
    </citation>
    <scope>NUCLEOTIDE SEQUENCE [LARGE SCALE GENOMIC DNA]</scope>
    <source>
        <strain evidence="2 3">cv. Gransden 2004</strain>
    </source>
</reference>
<gene>
    <name evidence="1" type="ORF">PHYPA_022829</name>
</gene>
<reference evidence="1 3" key="2">
    <citation type="journal article" date="2018" name="Plant J.">
        <title>The Physcomitrella patens chromosome-scale assembly reveals moss genome structure and evolution.</title>
        <authorList>
            <person name="Lang D."/>
            <person name="Ullrich K.K."/>
            <person name="Murat F."/>
            <person name="Fuchs J."/>
            <person name="Jenkins J."/>
            <person name="Haas F.B."/>
            <person name="Piednoel M."/>
            <person name="Gundlach H."/>
            <person name="Van Bel M."/>
            <person name="Meyberg R."/>
            <person name="Vives C."/>
            <person name="Morata J."/>
            <person name="Symeonidi A."/>
            <person name="Hiss M."/>
            <person name="Muchero W."/>
            <person name="Kamisugi Y."/>
            <person name="Saleh O."/>
            <person name="Blanc G."/>
            <person name="Decker E.L."/>
            <person name="van Gessel N."/>
            <person name="Grimwood J."/>
            <person name="Hayes R.D."/>
            <person name="Graham S.W."/>
            <person name="Gunter L.E."/>
            <person name="McDaniel S.F."/>
            <person name="Hoernstein S.N.W."/>
            <person name="Larsson A."/>
            <person name="Li F.W."/>
            <person name="Perroud P.F."/>
            <person name="Phillips J."/>
            <person name="Ranjan P."/>
            <person name="Rokshar D.S."/>
            <person name="Rothfels C.J."/>
            <person name="Schneider L."/>
            <person name="Shu S."/>
            <person name="Stevenson D.W."/>
            <person name="Thummler F."/>
            <person name="Tillich M."/>
            <person name="Villarreal Aguilar J.C."/>
            <person name="Widiez T."/>
            <person name="Wong G.K."/>
            <person name="Wymore A."/>
            <person name="Zhang Y."/>
            <person name="Zimmer A.D."/>
            <person name="Quatrano R.S."/>
            <person name="Mayer K.F.X."/>
            <person name="Goodstein D."/>
            <person name="Casacuberta J.M."/>
            <person name="Vandepoele K."/>
            <person name="Reski R."/>
            <person name="Cuming A.C."/>
            <person name="Tuskan G.A."/>
            <person name="Maumus F."/>
            <person name="Salse J."/>
            <person name="Schmutz J."/>
            <person name="Rensing S.A."/>
        </authorList>
    </citation>
    <scope>NUCLEOTIDE SEQUENCE [LARGE SCALE GENOMIC DNA]</scope>
    <source>
        <strain evidence="2 3">cv. Gransden 2004</strain>
    </source>
</reference>
<dbReference type="EnsemblPlants" id="Pp3c18_7110V3.1">
    <property type="protein sequence ID" value="PAC:32981284.CDS.1"/>
    <property type="gene ID" value="Pp3c18_7110"/>
</dbReference>
<keyword evidence="3" id="KW-1185">Reference proteome</keyword>
<dbReference type="AlphaFoldDB" id="A0A2K1J083"/>
<dbReference type="Proteomes" id="UP000006727">
    <property type="component" value="Chromosome 18"/>
</dbReference>
<sequence>MHGGGEVAALSKSLMLSSIAPTRSSLSPWSTSTFVLPDIKMKFSSLAQDTVEKKVIKRCTSTALGFRV</sequence>
<organism evidence="1">
    <name type="scientific">Physcomitrium patens</name>
    <name type="common">Spreading-leaved earth moss</name>
    <name type="synonym">Physcomitrella patens</name>
    <dbReference type="NCBI Taxonomy" id="3218"/>
    <lineage>
        <taxon>Eukaryota</taxon>
        <taxon>Viridiplantae</taxon>
        <taxon>Streptophyta</taxon>
        <taxon>Embryophyta</taxon>
        <taxon>Bryophyta</taxon>
        <taxon>Bryophytina</taxon>
        <taxon>Bryopsida</taxon>
        <taxon>Funariidae</taxon>
        <taxon>Funariales</taxon>
        <taxon>Funariaceae</taxon>
        <taxon>Physcomitrium</taxon>
    </lineage>
</organism>
<dbReference type="PaxDb" id="3218-PP1S299_1V6.1"/>
<dbReference type="InParanoid" id="A0A2K1J083"/>
<evidence type="ECO:0000313" key="1">
    <source>
        <dbReference type="EMBL" id="PNR34930.1"/>
    </source>
</evidence>
<protein>
    <submittedName>
        <fullName evidence="1 2">Uncharacterized protein</fullName>
    </submittedName>
</protein>
<accession>A0A2K1J083</accession>
<reference evidence="2" key="3">
    <citation type="submission" date="2020-12" db="UniProtKB">
        <authorList>
            <consortium name="EnsemblPlants"/>
        </authorList>
    </citation>
    <scope>IDENTIFICATION</scope>
</reference>
<dbReference type="Gramene" id="Pp3c18_7110V3.1">
    <property type="protein sequence ID" value="PAC:32981284.CDS.1"/>
    <property type="gene ID" value="Pp3c18_7110"/>
</dbReference>